<dbReference type="PANTHER" id="PTHR30404:SF0">
    <property type="entry name" value="N-ACETYLMURAMOYL-L-ALANINE AMIDASE AMIC"/>
    <property type="match status" value="1"/>
</dbReference>
<dbReference type="Proteomes" id="UP000003157">
    <property type="component" value="Unassembled WGS sequence"/>
</dbReference>
<keyword evidence="2" id="KW-1133">Transmembrane helix</keyword>
<dbReference type="STRING" id="100884.GCA_000269565_01976"/>
<accession>E7GAT9</accession>
<feature type="transmembrane region" description="Helical" evidence="2">
    <location>
        <begin position="14"/>
        <end position="36"/>
    </location>
</feature>
<dbReference type="GO" id="GO:0009253">
    <property type="term" value="P:peptidoglycan catabolic process"/>
    <property type="evidence" value="ECO:0007669"/>
    <property type="project" value="InterPro"/>
</dbReference>
<reference evidence="4 5" key="1">
    <citation type="submission" date="2010-12" db="EMBL/GenBank/DDBJ databases">
        <title>The Genome Sequence of Coprobacillus sp. strain 29_1.</title>
        <authorList>
            <consortium name="The Broad Institute Genome Sequencing Platform"/>
            <person name="Earl A."/>
            <person name="Ward D."/>
            <person name="Feldgarden M."/>
            <person name="Gevers D."/>
            <person name="Daigneault M."/>
            <person name="Sibley C.D."/>
            <person name="White A."/>
            <person name="Strauss J."/>
            <person name="Allen-Vercoe E."/>
            <person name="Young S.K."/>
            <person name="Zeng Q."/>
            <person name="Gargeya S."/>
            <person name="Fitzgerald M."/>
            <person name="Haas B."/>
            <person name="Abouelleil A."/>
            <person name="Alvarado L."/>
            <person name="Arachchi H.M."/>
            <person name="Berlin A."/>
            <person name="Brown A."/>
            <person name="Chapman S.B."/>
            <person name="Chen Z."/>
            <person name="Dunbar C."/>
            <person name="Freedman E."/>
            <person name="Gearin G."/>
            <person name="Gellesch M."/>
            <person name="Goldberg J."/>
            <person name="Griggs A."/>
            <person name="Gujja S."/>
            <person name="Heilman E."/>
            <person name="Heiman D."/>
            <person name="Howarth C."/>
            <person name="Larson L."/>
            <person name="Lui A."/>
            <person name="MacDonald P.J.P."/>
            <person name="Mehta T."/>
            <person name="Montmayeur A."/>
            <person name="Murphy C."/>
            <person name="Neiman D."/>
            <person name="Pearson M."/>
            <person name="Priest M."/>
            <person name="Roberts A."/>
            <person name="Saif S."/>
            <person name="Shea T."/>
            <person name="Shenoy N."/>
            <person name="Sisk P."/>
            <person name="Stolte C."/>
            <person name="Sykes S."/>
            <person name="White J."/>
            <person name="Yandava C."/>
            <person name="Nusbaum C."/>
            <person name="Birren B."/>
        </authorList>
    </citation>
    <scope>NUCLEOTIDE SEQUENCE [LARGE SCALE GENOMIC DNA]</scope>
    <source>
        <strain evidence="4 5">29_1</strain>
    </source>
</reference>
<comment type="caution">
    <text evidence="4">The sequence shown here is derived from an EMBL/GenBank/DDBJ whole genome shotgun (WGS) entry which is preliminary data.</text>
</comment>
<dbReference type="SUPFAM" id="SSF53187">
    <property type="entry name" value="Zn-dependent exopeptidases"/>
    <property type="match status" value="1"/>
</dbReference>
<gene>
    <name evidence="4" type="ORF">HMPREF9488_01879</name>
</gene>
<sequence>MAKKKKLKLRIDRVILVAIIAIIILFGLYKGIMFAVDQVSGFFAKEKPVQVEQKEKEYIATVVIDPGHGGYDAGANTKNLFEKDITLTTAKAVGKYLENQNIKVIYTRTEDIELHDDKKTDLEMRAAISKTNQAKYFVSIHVNDFDKTTDVSGFEVYTKNDESTALATSVGTYIEKLNYSKNRGIQDGKSLVVLKANTVPSILVELGYIKGKDYNYLSDNQKLEQIGEAIAKGIVDQVHKK</sequence>
<dbReference type="Pfam" id="PF01520">
    <property type="entry name" value="Amidase_3"/>
    <property type="match status" value="1"/>
</dbReference>
<proteinExistence type="predicted"/>
<evidence type="ECO:0000259" key="3">
    <source>
        <dbReference type="SMART" id="SM00646"/>
    </source>
</evidence>
<evidence type="ECO:0000256" key="2">
    <source>
        <dbReference type="SAM" id="Phobius"/>
    </source>
</evidence>
<dbReference type="EMBL" id="ADKX01000033">
    <property type="protein sequence ID" value="EFW04755.1"/>
    <property type="molecule type" value="Genomic_DNA"/>
</dbReference>
<dbReference type="HOGENOM" id="CLU_014322_7_2_9"/>
<protein>
    <recommendedName>
        <fullName evidence="3">MurNAc-LAA domain-containing protein</fullName>
    </recommendedName>
</protein>
<dbReference type="SMART" id="SM00646">
    <property type="entry name" value="Ami_3"/>
    <property type="match status" value="1"/>
</dbReference>
<keyword evidence="2" id="KW-0472">Membrane</keyword>
<dbReference type="eggNOG" id="COG0860">
    <property type="taxonomic scope" value="Bacteria"/>
</dbReference>
<keyword evidence="2" id="KW-0812">Transmembrane</keyword>
<dbReference type="InterPro" id="IPR050695">
    <property type="entry name" value="N-acetylmuramoyl_amidase_3"/>
</dbReference>
<evidence type="ECO:0000313" key="5">
    <source>
        <dbReference type="Proteomes" id="UP000003157"/>
    </source>
</evidence>
<dbReference type="GeneID" id="78229826"/>
<dbReference type="GO" id="GO:0030288">
    <property type="term" value="C:outer membrane-bounded periplasmic space"/>
    <property type="evidence" value="ECO:0007669"/>
    <property type="project" value="TreeGrafter"/>
</dbReference>
<keyword evidence="5" id="KW-1185">Reference proteome</keyword>
<dbReference type="RefSeq" id="WP_008788981.1">
    <property type="nucleotide sequence ID" value="NZ_AKCB01000001.1"/>
</dbReference>
<dbReference type="Gene3D" id="3.40.630.40">
    <property type="entry name" value="Zn-dependent exopeptidases"/>
    <property type="match status" value="1"/>
</dbReference>
<organism evidence="4 5">
    <name type="scientific">Coprobacillus cateniformis</name>
    <dbReference type="NCBI Taxonomy" id="100884"/>
    <lineage>
        <taxon>Bacteria</taxon>
        <taxon>Bacillati</taxon>
        <taxon>Bacillota</taxon>
        <taxon>Erysipelotrichia</taxon>
        <taxon>Erysipelotrichales</taxon>
        <taxon>Coprobacillaceae</taxon>
        <taxon>Coprobacillus</taxon>
    </lineage>
</organism>
<dbReference type="OrthoDB" id="9772024at2"/>
<keyword evidence="1" id="KW-0378">Hydrolase</keyword>
<dbReference type="AlphaFoldDB" id="E7GAT9"/>
<dbReference type="PANTHER" id="PTHR30404">
    <property type="entry name" value="N-ACETYLMURAMOYL-L-ALANINE AMIDASE"/>
    <property type="match status" value="1"/>
</dbReference>
<evidence type="ECO:0000256" key="1">
    <source>
        <dbReference type="ARBA" id="ARBA00022801"/>
    </source>
</evidence>
<dbReference type="CDD" id="cd02696">
    <property type="entry name" value="MurNAc-LAA"/>
    <property type="match status" value="1"/>
</dbReference>
<evidence type="ECO:0000313" key="4">
    <source>
        <dbReference type="EMBL" id="EFW04755.1"/>
    </source>
</evidence>
<dbReference type="InterPro" id="IPR002508">
    <property type="entry name" value="MurNAc-LAA_cat"/>
</dbReference>
<name>E7GAT9_9FIRM</name>
<dbReference type="GO" id="GO:0008745">
    <property type="term" value="F:N-acetylmuramoyl-L-alanine amidase activity"/>
    <property type="evidence" value="ECO:0007669"/>
    <property type="project" value="InterPro"/>
</dbReference>
<feature type="domain" description="MurNAc-LAA" evidence="3">
    <location>
        <begin position="126"/>
        <end position="235"/>
    </location>
</feature>